<dbReference type="SMART" id="SM00881">
    <property type="entry name" value="CoA_binding"/>
    <property type="match status" value="1"/>
</dbReference>
<dbReference type="OrthoDB" id="9807196at2"/>
<dbReference type="InParanoid" id="D1C4Q6"/>
<dbReference type="PANTHER" id="PTHR11117:SF2">
    <property type="entry name" value="SUCCINATE--COA LIGASE [ADP_GDP-FORMING] SUBUNIT ALPHA, MITOCHONDRIAL"/>
    <property type="match status" value="1"/>
</dbReference>
<reference evidence="5" key="1">
    <citation type="submission" date="2009-11" db="EMBL/GenBank/DDBJ databases">
        <title>The complete chromosome 1 of Sphaerobacter thermophilus DSM 20745.</title>
        <authorList>
            <person name="Lucas S."/>
            <person name="Copeland A."/>
            <person name="Lapidus A."/>
            <person name="Glavina del Rio T."/>
            <person name="Dalin E."/>
            <person name="Tice H."/>
            <person name="Bruce D."/>
            <person name="Goodwin L."/>
            <person name="Pitluck S."/>
            <person name="Kyrpides N."/>
            <person name="Mavromatis K."/>
            <person name="Ivanova N."/>
            <person name="Mikhailova N."/>
            <person name="LaButti K.M."/>
            <person name="Clum A."/>
            <person name="Sun H.I."/>
            <person name="Brettin T."/>
            <person name="Detter J.C."/>
            <person name="Han C."/>
            <person name="Larimer F."/>
            <person name="Land M."/>
            <person name="Hauser L."/>
            <person name="Markowitz V."/>
            <person name="Cheng J.F."/>
            <person name="Hugenholtz P."/>
            <person name="Woyke T."/>
            <person name="Wu D."/>
            <person name="Steenblock K."/>
            <person name="Schneider S."/>
            <person name="Pukall R."/>
            <person name="Goeker M."/>
            <person name="Klenk H.P."/>
            <person name="Eisen J.A."/>
        </authorList>
    </citation>
    <scope>NUCLEOTIDE SEQUENCE [LARGE SCALE GENOMIC DNA]</scope>
    <source>
        <strain evidence="5">ATCC 49802 / DSM 20745 / S 6022</strain>
    </source>
</reference>
<dbReference type="Gene3D" id="3.40.50.261">
    <property type="entry name" value="Succinyl-CoA synthetase domains"/>
    <property type="match status" value="1"/>
</dbReference>
<dbReference type="AlphaFoldDB" id="D1C4Q6"/>
<dbReference type="eggNOG" id="COG0074">
    <property type="taxonomic scope" value="Bacteria"/>
</dbReference>
<name>D1C4Q6_SPHTD</name>
<protein>
    <submittedName>
        <fullName evidence="4">CoA-binding domain protein</fullName>
    </submittedName>
</protein>
<dbReference type="GO" id="GO:0000166">
    <property type="term" value="F:nucleotide binding"/>
    <property type="evidence" value="ECO:0007669"/>
    <property type="project" value="UniProtKB-KW"/>
</dbReference>
<evidence type="ECO:0000256" key="1">
    <source>
        <dbReference type="ARBA" id="ARBA00022598"/>
    </source>
</evidence>
<dbReference type="PANTHER" id="PTHR11117">
    <property type="entry name" value="SUCCINYL-COA LIGASE SUBUNIT ALPHA"/>
    <property type="match status" value="1"/>
</dbReference>
<dbReference type="HOGENOM" id="CLU_052104_0_0_0"/>
<dbReference type="GO" id="GO:0004775">
    <property type="term" value="F:succinate-CoA ligase (ADP-forming) activity"/>
    <property type="evidence" value="ECO:0007669"/>
    <property type="project" value="TreeGrafter"/>
</dbReference>
<feature type="domain" description="CoA-binding" evidence="3">
    <location>
        <begin position="4"/>
        <end position="100"/>
    </location>
</feature>
<accession>D1C4Q6</accession>
<evidence type="ECO:0000313" key="4">
    <source>
        <dbReference type="EMBL" id="ACZ39223.1"/>
    </source>
</evidence>
<dbReference type="SUPFAM" id="SSF52210">
    <property type="entry name" value="Succinyl-CoA synthetase domains"/>
    <property type="match status" value="1"/>
</dbReference>
<dbReference type="InterPro" id="IPR016102">
    <property type="entry name" value="Succinyl-CoA_synth-like"/>
</dbReference>
<sequence length="280" mass="28906">MTVLIDTTTRVLVQGITEDAAAALTEQMLAYGTPVVAGVAPGRYGDRVAGVPVYNSVADAVLFHQPSATLIAVPPDAVLDAALEALSHDIRLLLIATEFVPERDVQRLLGWARDSAARVLGPGSAGIIAPAARLRIGTIGGENPDRNFSPGRVGVIAPGATLAADIAALTRRLGIGISTAVSTGTAPMVVTTPASLLPLFERDDATAGVVLAGNAAWAEEVADAIMAQRYTKPLIVASTDGAPDGTDALLDAGALVAEEWEDLVQYLSLTFRGVPYFGDD</sequence>
<keyword evidence="5" id="KW-1185">Reference proteome</keyword>
<dbReference type="KEGG" id="sti:Sthe_1790"/>
<gene>
    <name evidence="4" type="ordered locus">Sthe_1790</name>
</gene>
<dbReference type="InterPro" id="IPR036291">
    <property type="entry name" value="NAD(P)-bd_dom_sf"/>
</dbReference>
<reference evidence="4 5" key="2">
    <citation type="journal article" date="2010" name="Stand. Genomic Sci.">
        <title>Complete genome sequence of Desulfohalobium retbaense type strain (HR(100)).</title>
        <authorList>
            <person name="Spring S."/>
            <person name="Nolan M."/>
            <person name="Lapidus A."/>
            <person name="Glavina Del Rio T."/>
            <person name="Copeland A."/>
            <person name="Tice H."/>
            <person name="Cheng J.F."/>
            <person name="Lucas S."/>
            <person name="Land M."/>
            <person name="Chen F."/>
            <person name="Bruce D."/>
            <person name="Goodwin L."/>
            <person name="Pitluck S."/>
            <person name="Ivanova N."/>
            <person name="Mavromatis K."/>
            <person name="Mikhailova N."/>
            <person name="Pati A."/>
            <person name="Chen A."/>
            <person name="Palaniappan K."/>
            <person name="Hauser L."/>
            <person name="Chang Y.J."/>
            <person name="Jeffries C.D."/>
            <person name="Munk C."/>
            <person name="Kiss H."/>
            <person name="Chain P."/>
            <person name="Han C."/>
            <person name="Brettin T."/>
            <person name="Detter J.C."/>
            <person name="Schuler E."/>
            <person name="Goker M."/>
            <person name="Rohde M."/>
            <person name="Bristow J."/>
            <person name="Eisen J.A."/>
            <person name="Markowitz V."/>
            <person name="Hugenholtz P."/>
            <person name="Kyrpides N.C."/>
            <person name="Klenk H.P."/>
        </authorList>
    </citation>
    <scope>NUCLEOTIDE SEQUENCE [LARGE SCALE GENOMIC DNA]</scope>
    <source>
        <strain evidence="5">ATCC 49802 / DSM 20745 / S 6022</strain>
    </source>
</reference>
<dbReference type="InterPro" id="IPR003781">
    <property type="entry name" value="CoA-bd"/>
</dbReference>
<dbReference type="STRING" id="479434.Sthe_1790"/>
<evidence type="ECO:0000259" key="3">
    <source>
        <dbReference type="SMART" id="SM00881"/>
    </source>
</evidence>
<evidence type="ECO:0000256" key="2">
    <source>
        <dbReference type="ARBA" id="ARBA00022741"/>
    </source>
</evidence>
<dbReference type="GO" id="GO:0004776">
    <property type="term" value="F:succinate-CoA ligase (GDP-forming) activity"/>
    <property type="evidence" value="ECO:0007669"/>
    <property type="project" value="TreeGrafter"/>
</dbReference>
<dbReference type="Gene3D" id="3.40.50.720">
    <property type="entry name" value="NAD(P)-binding Rossmann-like Domain"/>
    <property type="match status" value="1"/>
</dbReference>
<dbReference type="GO" id="GO:0006099">
    <property type="term" value="P:tricarboxylic acid cycle"/>
    <property type="evidence" value="ECO:0007669"/>
    <property type="project" value="TreeGrafter"/>
</dbReference>
<keyword evidence="1" id="KW-0436">Ligase</keyword>
<dbReference type="SUPFAM" id="SSF51735">
    <property type="entry name" value="NAD(P)-binding Rossmann-fold domains"/>
    <property type="match status" value="1"/>
</dbReference>
<dbReference type="RefSeq" id="WP_012872269.1">
    <property type="nucleotide sequence ID" value="NC_013523.1"/>
</dbReference>
<dbReference type="Pfam" id="PF02629">
    <property type="entry name" value="CoA_binding"/>
    <property type="match status" value="1"/>
</dbReference>
<dbReference type="PIRSF" id="PIRSF001553">
    <property type="entry name" value="SucCS_alpha"/>
    <property type="match status" value="1"/>
</dbReference>
<dbReference type="EMBL" id="CP001823">
    <property type="protein sequence ID" value="ACZ39223.1"/>
    <property type="molecule type" value="Genomic_DNA"/>
</dbReference>
<organism evidence="4 5">
    <name type="scientific">Sphaerobacter thermophilus (strain ATCC 49802 / DSM 20745 / KCCM 41009 / NCIMB 13125 / S 6022)</name>
    <dbReference type="NCBI Taxonomy" id="479434"/>
    <lineage>
        <taxon>Bacteria</taxon>
        <taxon>Pseudomonadati</taxon>
        <taxon>Thermomicrobiota</taxon>
        <taxon>Thermomicrobia</taxon>
        <taxon>Sphaerobacterales</taxon>
        <taxon>Sphaerobacterineae</taxon>
        <taxon>Sphaerobacteraceae</taxon>
        <taxon>Sphaerobacter</taxon>
    </lineage>
</organism>
<keyword evidence="2" id="KW-0547">Nucleotide-binding</keyword>
<proteinExistence type="predicted"/>
<evidence type="ECO:0000313" key="5">
    <source>
        <dbReference type="Proteomes" id="UP000002027"/>
    </source>
</evidence>
<dbReference type="Proteomes" id="UP000002027">
    <property type="component" value="Chromosome 1"/>
</dbReference>
<dbReference type="InterPro" id="IPR005810">
    <property type="entry name" value="CoA_lig_alpha"/>
</dbReference>
<dbReference type="GO" id="GO:0009361">
    <property type="term" value="C:succinate-CoA ligase complex (ADP-forming)"/>
    <property type="evidence" value="ECO:0007669"/>
    <property type="project" value="TreeGrafter"/>
</dbReference>